<dbReference type="HOGENOM" id="CLU_013260_1_0_1"/>
<sequence length="719" mass="79917">MGRQPRQRPVSCNFCRVRKLRCSREFPCSNCTSRGVQCQAQDPPRATAPSSRPISKRAGGGVSGGVSGGGGGGGGPSSAGREADILTRLERLEALLAERNKETDSNPNSRTISSAPSSVEGSDVASRTQLEPLQPLPINVQNLTADALWLESSCLGPKPSESVLVDNIVFRICPIRSIAQPSCYIFQNSSVPSGFLSLEPTRCIWLPQRHETKVLVHKYTSVITFMHHVIHTPSLYKLVDEVYDAVEKGTHVSLCSVFLMLAVCANVTYAWTAVDNNMTPLFSDYTEANNQSFGWLKSTFDVFDASQRRSEIGLESAQGLIIVSFVLLNLEGVSSRARNCFFNSITICRELGLHRLDHPHNPPSVQIPQLSPLKMETARRVWWYLIGTDAMISRFPGPHEGTYLINPRQMNVRKPLNADDEDLVEGQELVGKPINCSTNMSYFLQRVRLAEVVRNFTDRVPLTNSSNPDVHSYDLVLEVDAAIGQFIEDLPPFLKFNTDEPQQLPATDTHKKPGLIIQRHVMNVFVHGQRCKLHLPYLARGAVEPTYARSRRVCLDSARMVIQTEHQLEKEATTFNSTRLRLCLVLHSVFIASIVLILDFCLGADADEKDQRRQDLLEAWDILEAAKELSRPTARIQDLLTQVMKKHKVTLPVGKERQRPVGCENLPPTPSSSTAMLSNGTTPNDAIASVQELSDMGLNMDLEGMDWENLLWGLEAPLF</sequence>
<gene>
    <name evidence="5" type="ORF">FOVG_11721</name>
</gene>
<evidence type="ECO:0000259" key="4">
    <source>
        <dbReference type="PROSITE" id="PS50048"/>
    </source>
</evidence>
<dbReference type="SUPFAM" id="SSF57701">
    <property type="entry name" value="Zn2/Cys6 DNA-binding domain"/>
    <property type="match status" value="1"/>
</dbReference>
<dbReference type="Pfam" id="PF00172">
    <property type="entry name" value="Zn_clus"/>
    <property type="match status" value="1"/>
</dbReference>
<dbReference type="PROSITE" id="PS50048">
    <property type="entry name" value="ZN2_CY6_FUNGAL_2"/>
    <property type="match status" value="1"/>
</dbReference>
<dbReference type="Proteomes" id="UP000030751">
    <property type="component" value="Unassembled WGS sequence"/>
</dbReference>
<name>W9P3J2_FUSOX</name>
<feature type="domain" description="Zn(2)-C6 fungal-type" evidence="4">
    <location>
        <begin position="11"/>
        <end position="38"/>
    </location>
</feature>
<dbReference type="InterPro" id="IPR036864">
    <property type="entry name" value="Zn2-C6_fun-type_DNA-bd_sf"/>
</dbReference>
<dbReference type="CDD" id="cd12148">
    <property type="entry name" value="fungal_TF_MHR"/>
    <property type="match status" value="1"/>
</dbReference>
<comment type="subcellular location">
    <subcellularLocation>
        <location evidence="1">Nucleus</location>
    </subcellularLocation>
</comment>
<feature type="compositionally biased region" description="Polar residues" evidence="3">
    <location>
        <begin position="105"/>
        <end position="125"/>
    </location>
</feature>
<dbReference type="PANTHER" id="PTHR31001">
    <property type="entry name" value="UNCHARACTERIZED TRANSCRIPTIONAL REGULATORY PROTEIN"/>
    <property type="match status" value="1"/>
</dbReference>
<feature type="compositionally biased region" description="Polar residues" evidence="3">
    <location>
        <begin position="30"/>
        <end position="40"/>
    </location>
</feature>
<dbReference type="SMART" id="SM00066">
    <property type="entry name" value="GAL4"/>
    <property type="match status" value="1"/>
</dbReference>
<reference evidence="5" key="2">
    <citation type="submission" date="2012-05" db="EMBL/GenBank/DDBJ databases">
        <title>Annotation of the Genome Sequence of Fusarium oxysporum HDV247.</title>
        <authorList>
            <consortium name="The Broad Institute Genomics Platform"/>
            <person name="Ma L.-J."/>
            <person name="Corby-Kistler H."/>
            <person name="Broz K."/>
            <person name="Gale L.R."/>
            <person name="Jonkers W."/>
            <person name="O'Donnell K."/>
            <person name="Ploetz R."/>
            <person name="Steinberg C."/>
            <person name="Schwartz D.C."/>
            <person name="VanEtten H."/>
            <person name="Zhou S."/>
            <person name="Young S.K."/>
            <person name="Zeng Q."/>
            <person name="Gargeya S."/>
            <person name="Fitzgerald M."/>
            <person name="Abouelleil A."/>
            <person name="Alvarado L."/>
            <person name="Chapman S.B."/>
            <person name="Gainer-Dewar J."/>
            <person name="Goldberg J."/>
            <person name="Griggs A."/>
            <person name="Gujja S."/>
            <person name="Hansen M."/>
            <person name="Howarth C."/>
            <person name="Imamovic A."/>
            <person name="Ireland A."/>
            <person name="Larimer J."/>
            <person name="McCowan C."/>
            <person name="Murphy C."/>
            <person name="Pearson M."/>
            <person name="Poon T.W."/>
            <person name="Priest M."/>
            <person name="Roberts A."/>
            <person name="Saif S."/>
            <person name="Shea T."/>
            <person name="Sykes S."/>
            <person name="Wortman J."/>
            <person name="Nusbaum C."/>
            <person name="Birren B."/>
        </authorList>
    </citation>
    <scope>NUCLEOTIDE SEQUENCE</scope>
    <source>
        <strain evidence="5">HDV247</strain>
    </source>
</reference>
<accession>W9P3J2</accession>
<protein>
    <recommendedName>
        <fullName evidence="4">Zn(2)-C6 fungal-type domain-containing protein</fullName>
    </recommendedName>
</protein>
<feature type="compositionally biased region" description="Gly residues" evidence="3">
    <location>
        <begin position="58"/>
        <end position="77"/>
    </location>
</feature>
<proteinExistence type="predicted"/>
<dbReference type="EMBL" id="JH650975">
    <property type="protein sequence ID" value="EXA37536.1"/>
    <property type="molecule type" value="Genomic_DNA"/>
</dbReference>
<dbReference type="OrthoDB" id="3014581at2759"/>
<organism evidence="5">
    <name type="scientific">Fusarium oxysporum f. sp. pisi HDV247</name>
    <dbReference type="NCBI Taxonomy" id="1080344"/>
    <lineage>
        <taxon>Eukaryota</taxon>
        <taxon>Fungi</taxon>
        <taxon>Dikarya</taxon>
        <taxon>Ascomycota</taxon>
        <taxon>Pezizomycotina</taxon>
        <taxon>Sordariomycetes</taxon>
        <taxon>Hypocreomycetidae</taxon>
        <taxon>Hypocreales</taxon>
        <taxon>Nectriaceae</taxon>
        <taxon>Fusarium</taxon>
        <taxon>Fusarium oxysporum species complex</taxon>
    </lineage>
</organism>
<dbReference type="GO" id="GO:0005634">
    <property type="term" value="C:nucleus"/>
    <property type="evidence" value="ECO:0007669"/>
    <property type="project" value="UniProtKB-SubCell"/>
</dbReference>
<evidence type="ECO:0000256" key="1">
    <source>
        <dbReference type="ARBA" id="ARBA00004123"/>
    </source>
</evidence>
<evidence type="ECO:0000256" key="3">
    <source>
        <dbReference type="SAM" id="MobiDB-lite"/>
    </source>
</evidence>
<dbReference type="GO" id="GO:0000981">
    <property type="term" value="F:DNA-binding transcription factor activity, RNA polymerase II-specific"/>
    <property type="evidence" value="ECO:0007669"/>
    <property type="project" value="InterPro"/>
</dbReference>
<evidence type="ECO:0000256" key="2">
    <source>
        <dbReference type="ARBA" id="ARBA00023242"/>
    </source>
</evidence>
<dbReference type="GO" id="GO:0008270">
    <property type="term" value="F:zinc ion binding"/>
    <property type="evidence" value="ECO:0007669"/>
    <property type="project" value="InterPro"/>
</dbReference>
<evidence type="ECO:0000313" key="5">
    <source>
        <dbReference type="EMBL" id="EXA37536.1"/>
    </source>
</evidence>
<dbReference type="AlphaFoldDB" id="W9P3J2"/>
<dbReference type="Gene3D" id="4.10.240.10">
    <property type="entry name" value="Zn(2)-C6 fungal-type DNA-binding domain"/>
    <property type="match status" value="1"/>
</dbReference>
<feature type="region of interest" description="Disordered" evidence="3">
    <location>
        <begin position="30"/>
        <end position="81"/>
    </location>
</feature>
<keyword evidence="2" id="KW-0539">Nucleus</keyword>
<feature type="region of interest" description="Disordered" evidence="3">
    <location>
        <begin position="98"/>
        <end position="125"/>
    </location>
</feature>
<dbReference type="InterPro" id="IPR050613">
    <property type="entry name" value="Sec_Metabolite_Reg"/>
</dbReference>
<reference evidence="5" key="1">
    <citation type="submission" date="2011-10" db="EMBL/GenBank/DDBJ databases">
        <title>The Genome Sequence of Fusarium oxysporum HDV247.</title>
        <authorList>
            <consortium name="The Broad Institute Genome Sequencing Platform"/>
            <person name="Ma L.-J."/>
            <person name="Gale L.R."/>
            <person name="Schwartz D.C."/>
            <person name="Zhou S."/>
            <person name="Corby-Kistler H."/>
            <person name="Young S.K."/>
            <person name="Zeng Q."/>
            <person name="Gargeya S."/>
            <person name="Fitzgerald M."/>
            <person name="Haas B."/>
            <person name="Abouelleil A."/>
            <person name="Alvarado L."/>
            <person name="Arachchi H.M."/>
            <person name="Berlin A."/>
            <person name="Brown A."/>
            <person name="Chapman S.B."/>
            <person name="Chen Z."/>
            <person name="Dunbar C."/>
            <person name="Freedman E."/>
            <person name="Gearin G."/>
            <person name="Goldberg J."/>
            <person name="Griggs A."/>
            <person name="Gujja S."/>
            <person name="Heiman D."/>
            <person name="Howarth C."/>
            <person name="Larson L."/>
            <person name="Lui A."/>
            <person name="MacDonald P.J.P."/>
            <person name="Montmayeur A."/>
            <person name="Murphy C."/>
            <person name="Neiman D."/>
            <person name="Pearson M."/>
            <person name="Priest M."/>
            <person name="Roberts A."/>
            <person name="Saif S."/>
            <person name="Shea T."/>
            <person name="Shenoy N."/>
            <person name="Sisk P."/>
            <person name="Stolte C."/>
            <person name="Sykes S."/>
            <person name="Wortman J."/>
            <person name="Nusbaum C."/>
            <person name="Birren B."/>
        </authorList>
    </citation>
    <scope>NUCLEOTIDE SEQUENCE [LARGE SCALE GENOMIC DNA]</scope>
    <source>
        <strain evidence="5">HDV247</strain>
    </source>
</reference>
<dbReference type="PANTHER" id="PTHR31001:SF90">
    <property type="entry name" value="CENTROMERE DNA-BINDING PROTEIN COMPLEX CBF3 SUBUNIT B"/>
    <property type="match status" value="1"/>
</dbReference>
<dbReference type="CDD" id="cd00067">
    <property type="entry name" value="GAL4"/>
    <property type="match status" value="1"/>
</dbReference>
<dbReference type="InterPro" id="IPR001138">
    <property type="entry name" value="Zn2Cys6_DnaBD"/>
</dbReference>
<dbReference type="PROSITE" id="PS00463">
    <property type="entry name" value="ZN2_CY6_FUNGAL_1"/>
    <property type="match status" value="1"/>
</dbReference>